<gene>
    <name evidence="2" type="ORF">STAFG_3686</name>
</gene>
<comment type="caution">
    <text evidence="2">The sequence shown here is derived from an EMBL/GenBank/DDBJ whole genome shotgun (WGS) entry which is preliminary data.</text>
</comment>
<dbReference type="PATRIC" id="fig|1283301.3.peg.3656"/>
<feature type="compositionally biased region" description="Basic and acidic residues" evidence="1">
    <location>
        <begin position="575"/>
        <end position="601"/>
    </location>
</feature>
<feature type="region of interest" description="Disordered" evidence="1">
    <location>
        <begin position="189"/>
        <end position="218"/>
    </location>
</feature>
<evidence type="ECO:0000313" key="2">
    <source>
        <dbReference type="EMBL" id="EPJ39216.1"/>
    </source>
</evidence>
<feature type="region of interest" description="Disordered" evidence="1">
    <location>
        <begin position="522"/>
        <end position="541"/>
    </location>
</feature>
<name>S4MRC4_9ACTN</name>
<evidence type="ECO:0000313" key="3">
    <source>
        <dbReference type="Proteomes" id="UP000015001"/>
    </source>
</evidence>
<dbReference type="HOGENOM" id="CLU_433389_0_0_11"/>
<keyword evidence="3" id="KW-1185">Reference proteome</keyword>
<proteinExistence type="predicted"/>
<accession>S4MRC4</accession>
<dbReference type="AlphaFoldDB" id="S4MRC4"/>
<organism evidence="2 3">
    <name type="scientific">Streptomyces afghaniensis 772</name>
    <dbReference type="NCBI Taxonomy" id="1283301"/>
    <lineage>
        <taxon>Bacteria</taxon>
        <taxon>Bacillati</taxon>
        <taxon>Actinomycetota</taxon>
        <taxon>Actinomycetes</taxon>
        <taxon>Kitasatosporales</taxon>
        <taxon>Streptomycetaceae</taxon>
        <taxon>Streptomyces</taxon>
    </lineage>
</organism>
<sequence>MDAAGPDEVGERVARQVLEGQEAVAGGDGLRLGVDHTDLTEPRPLQQRVEELDPDLADQGHALVARQGRGGLDDRLLPALAGHPDQRQIVPVGEVGARLLTGAGDDLAVLVEEVQRLVAGVLAQRLLQQRAAGVGVVRVDQPGRGHQVRLRLVERPAHPVGDQVGTVALVRDHAGRDADGVVGAVQQEADGQAPQEQQYGGQRERTAHPEPPLDALTPAGITGRAAQLRAQPLQGGTDARGLAPAGHVHRAGQVAPGQSAGLQEQPQQRPLHGRPQHGGGEQSEHHQGSGRQQPVELPVRTGGLLPDHGQQGDDGEPEARADALLLLRVGGGEGGVTGGGDTAVVALPDQGPADPGVAAGARFPGADRVLLGLPCRLGGQPAHLLLEEGQLLALLVGVERLGLLEAGRGEDLPAGGDDRHGTELAQVDGGHGQAVGGEQQLLRPVVEVEDRHGHQAYVAGLQPHHAGLEGRVPGEDVLVQPLEGNRFPPGGQHLAALQVQDGGARPLLVRLAQVGQDTLGLDRRPRVQRGGGAVQVGDPLVDRGTQGDGAVLREVLLRREHRLRYGLLAGRAEHLGGEAREGQHEDAQQRDRGTDAAEQRHVRASSTAPPSPLHGALGAGGCHRWSPPASG</sequence>
<reference evidence="2 3" key="1">
    <citation type="submission" date="2013-02" db="EMBL/GenBank/DDBJ databases">
        <title>Draft Genome Sequence of Streptomyces afghaniensis, Which Produces Compounds of the Julimycin B-Complex.</title>
        <authorList>
            <person name="Gruening B.A."/>
            <person name="Praeg A."/>
            <person name="Erxleben A."/>
            <person name="Guenther S."/>
            <person name="Fiedler H.-P."/>
            <person name="Goodfellow M."/>
            <person name="Mueller M."/>
        </authorList>
    </citation>
    <scope>NUCLEOTIDE SEQUENCE [LARGE SCALE GENOMIC DNA]</scope>
    <source>
        <strain evidence="2 3">772</strain>
    </source>
</reference>
<feature type="region of interest" description="Disordered" evidence="1">
    <location>
        <begin position="235"/>
        <end position="316"/>
    </location>
</feature>
<dbReference type="Proteomes" id="UP000015001">
    <property type="component" value="Unassembled WGS sequence"/>
</dbReference>
<dbReference type="EMBL" id="AOPY01001427">
    <property type="protein sequence ID" value="EPJ39216.1"/>
    <property type="molecule type" value="Genomic_DNA"/>
</dbReference>
<evidence type="ECO:0000256" key="1">
    <source>
        <dbReference type="SAM" id="MobiDB-lite"/>
    </source>
</evidence>
<feature type="region of interest" description="Disordered" evidence="1">
    <location>
        <begin position="575"/>
        <end position="631"/>
    </location>
</feature>
<protein>
    <submittedName>
        <fullName evidence="2">Uncharacterized protein</fullName>
    </submittedName>
</protein>